<reference evidence="1 2" key="1">
    <citation type="journal article" date="2011" name="J. Bacteriol.">
        <title>Complete genome of the cellulolytic ruminal bacterium Ruminococcus albus 7.</title>
        <authorList>
            <person name="Suen G."/>
            <person name="Stevenson D.M."/>
            <person name="Bruce D.C."/>
            <person name="Chertkov O."/>
            <person name="Copeland A."/>
            <person name="Cheng J.F."/>
            <person name="Detter C."/>
            <person name="Detter J.C."/>
            <person name="Goodwin L.A."/>
            <person name="Han C.S."/>
            <person name="Hauser L.J."/>
            <person name="Ivanova N.N."/>
            <person name="Kyrpides N.C."/>
            <person name="Land M.L."/>
            <person name="Lapidus A."/>
            <person name="Lucas S."/>
            <person name="Ovchinnikova G."/>
            <person name="Pitluck S."/>
            <person name="Tapia R."/>
            <person name="Woyke T."/>
            <person name="Boyum J."/>
            <person name="Mead D."/>
            <person name="Weimer P.J."/>
        </authorList>
    </citation>
    <scope>NUCLEOTIDE SEQUENCE [LARGE SCALE GENOMIC DNA]</scope>
    <source>
        <strain evidence="2">ATCC 27210 / DSM 20455 / JCM 14654 / NCDO 2250 / 7</strain>
    </source>
</reference>
<dbReference type="Proteomes" id="UP000006919">
    <property type="component" value="Chromosome"/>
</dbReference>
<dbReference type="eggNOG" id="ENOG5033FW3">
    <property type="taxonomic scope" value="Bacteria"/>
</dbReference>
<evidence type="ECO:0000313" key="2">
    <source>
        <dbReference type="Proteomes" id="UP000006919"/>
    </source>
</evidence>
<gene>
    <name evidence="1" type="ordered locus">Rumal_3211</name>
</gene>
<accession>E6UG00</accession>
<dbReference type="HOGENOM" id="CLU_166124_0_0_9"/>
<evidence type="ECO:0000313" key="1">
    <source>
        <dbReference type="EMBL" id="ADU23674.1"/>
    </source>
</evidence>
<protein>
    <submittedName>
        <fullName evidence="1">Uncharacterized protein</fullName>
    </submittedName>
</protein>
<dbReference type="OrthoDB" id="1860840at2"/>
<dbReference type="KEGG" id="ral:Rumal_3211"/>
<dbReference type="RefSeq" id="WP_013499780.1">
    <property type="nucleotide sequence ID" value="NC_014833.1"/>
</dbReference>
<name>E6UG00_RUMA7</name>
<dbReference type="AlphaFoldDB" id="E6UG00"/>
<dbReference type="EMBL" id="CP002403">
    <property type="protein sequence ID" value="ADU23674.1"/>
    <property type="molecule type" value="Genomic_DNA"/>
</dbReference>
<proteinExistence type="predicted"/>
<sequence length="111" mass="12615">MGINSEKRRSICVGDTTYLWYVVLDDDSDYYILNVISPDKHLILSCPLGTETPYVISKGRRFRNAGSIGWNRFLLPFDVPQTITPKFVKRLIVWVDETCDAVSADGIDFPV</sequence>
<dbReference type="STRING" id="697329.Rumal_3211"/>
<organism evidence="1 2">
    <name type="scientific">Ruminococcus albus (strain ATCC 27210 / DSM 20455 / JCM 14654 / NCDO 2250 / 7)</name>
    <dbReference type="NCBI Taxonomy" id="697329"/>
    <lineage>
        <taxon>Bacteria</taxon>
        <taxon>Bacillati</taxon>
        <taxon>Bacillota</taxon>
        <taxon>Clostridia</taxon>
        <taxon>Eubacteriales</taxon>
        <taxon>Oscillospiraceae</taxon>
        <taxon>Ruminococcus</taxon>
    </lineage>
</organism>